<dbReference type="InterPro" id="IPR003439">
    <property type="entry name" value="ABC_transporter-like_ATP-bd"/>
</dbReference>
<evidence type="ECO:0000256" key="1">
    <source>
        <dbReference type="ARBA" id="ARBA00004417"/>
    </source>
</evidence>
<evidence type="ECO:0000256" key="13">
    <source>
        <dbReference type="ARBA" id="ARBA00048610"/>
    </source>
</evidence>
<accession>A0ABW4M0B6</accession>
<organism evidence="15 16">
    <name type="scientific">Rhizobium helianthi</name>
    <dbReference type="NCBI Taxonomy" id="1132695"/>
    <lineage>
        <taxon>Bacteria</taxon>
        <taxon>Pseudomonadati</taxon>
        <taxon>Pseudomonadota</taxon>
        <taxon>Alphaproteobacteria</taxon>
        <taxon>Hyphomicrobiales</taxon>
        <taxon>Rhizobiaceae</taxon>
        <taxon>Rhizobium/Agrobacterium group</taxon>
        <taxon>Rhizobium</taxon>
    </lineage>
</organism>
<comment type="caution">
    <text evidence="15">The sequence shown here is derived from an EMBL/GenBank/DDBJ whole genome shotgun (WGS) entry which is preliminary data.</text>
</comment>
<gene>
    <name evidence="15" type="ORF">ACFSE1_05300</name>
</gene>
<name>A0ABW4M0B6_9HYPH</name>
<dbReference type="InterPro" id="IPR003593">
    <property type="entry name" value="AAA+_ATPase"/>
</dbReference>
<comment type="catalytic activity">
    <reaction evidence="13">
        <text>Ni(2+)(out) + ATP + H2O = Ni(2+)(in) + ADP + phosphate + H(+)</text>
        <dbReference type="Rhea" id="RHEA:15557"/>
        <dbReference type="ChEBI" id="CHEBI:15377"/>
        <dbReference type="ChEBI" id="CHEBI:15378"/>
        <dbReference type="ChEBI" id="CHEBI:30616"/>
        <dbReference type="ChEBI" id="CHEBI:43474"/>
        <dbReference type="ChEBI" id="CHEBI:49786"/>
        <dbReference type="ChEBI" id="CHEBI:456216"/>
        <dbReference type="EC" id="7.2.2.11"/>
    </reaction>
    <physiologicalReaction direction="left-to-right" evidence="13">
        <dbReference type="Rhea" id="RHEA:15558"/>
    </physiologicalReaction>
</comment>
<dbReference type="Gene3D" id="3.40.50.300">
    <property type="entry name" value="P-loop containing nucleotide triphosphate hydrolases"/>
    <property type="match status" value="1"/>
</dbReference>
<evidence type="ECO:0000256" key="7">
    <source>
        <dbReference type="ARBA" id="ARBA00022967"/>
    </source>
</evidence>
<dbReference type="GO" id="GO:0005524">
    <property type="term" value="F:ATP binding"/>
    <property type="evidence" value="ECO:0007669"/>
    <property type="project" value="UniProtKB-KW"/>
</dbReference>
<keyword evidence="9" id="KW-0472">Membrane</keyword>
<comment type="subunit">
    <text evidence="10">The complex is composed of two ATP-binding proteins (NikD and NikE), two transmembrane proteins (NikB and NikC) and a solute-binding protein (NikA).</text>
</comment>
<keyword evidence="8" id="KW-0406">Ion transport</keyword>
<dbReference type="SMART" id="SM00382">
    <property type="entry name" value="AAA"/>
    <property type="match status" value="1"/>
</dbReference>
<proteinExistence type="inferred from homology"/>
<keyword evidence="5" id="KW-0547">Nucleotide-binding</keyword>
<dbReference type="SUPFAM" id="SSF52540">
    <property type="entry name" value="P-loop containing nucleoside triphosphate hydrolases"/>
    <property type="match status" value="1"/>
</dbReference>
<evidence type="ECO:0000256" key="12">
    <source>
        <dbReference type="ARBA" id="ARBA00044143"/>
    </source>
</evidence>
<dbReference type="PANTHER" id="PTHR43297">
    <property type="entry name" value="OLIGOPEPTIDE TRANSPORT ATP-BINDING PROTEIN APPD"/>
    <property type="match status" value="1"/>
</dbReference>
<reference evidence="16" key="1">
    <citation type="journal article" date="2019" name="Int. J. Syst. Evol. Microbiol.">
        <title>The Global Catalogue of Microorganisms (GCM) 10K type strain sequencing project: providing services to taxonomists for standard genome sequencing and annotation.</title>
        <authorList>
            <consortium name="The Broad Institute Genomics Platform"/>
            <consortium name="The Broad Institute Genome Sequencing Center for Infectious Disease"/>
            <person name="Wu L."/>
            <person name="Ma J."/>
        </authorList>
    </citation>
    <scope>NUCLEOTIDE SEQUENCE [LARGE SCALE GENOMIC DNA]</scope>
    <source>
        <strain evidence="16">CG52</strain>
    </source>
</reference>
<keyword evidence="4" id="KW-1003">Cell membrane</keyword>
<evidence type="ECO:0000259" key="14">
    <source>
        <dbReference type="PROSITE" id="PS50893"/>
    </source>
</evidence>
<evidence type="ECO:0000256" key="8">
    <source>
        <dbReference type="ARBA" id="ARBA00023065"/>
    </source>
</evidence>
<protein>
    <recommendedName>
        <fullName evidence="12">Nickel import system ATP-binding protein NikD</fullName>
        <ecNumber evidence="11">7.2.2.11</ecNumber>
    </recommendedName>
</protein>
<evidence type="ECO:0000256" key="4">
    <source>
        <dbReference type="ARBA" id="ARBA00022475"/>
    </source>
</evidence>
<keyword evidence="6 15" id="KW-0067">ATP-binding</keyword>
<comment type="subcellular location">
    <subcellularLocation>
        <location evidence="1">Cell inner membrane</location>
        <topology evidence="1">Peripheral membrane protein</topology>
    </subcellularLocation>
</comment>
<dbReference type="Proteomes" id="UP001597322">
    <property type="component" value="Unassembled WGS sequence"/>
</dbReference>
<evidence type="ECO:0000313" key="15">
    <source>
        <dbReference type="EMBL" id="MFD1744873.1"/>
    </source>
</evidence>
<evidence type="ECO:0000256" key="5">
    <source>
        <dbReference type="ARBA" id="ARBA00022741"/>
    </source>
</evidence>
<evidence type="ECO:0000256" key="9">
    <source>
        <dbReference type="ARBA" id="ARBA00023136"/>
    </source>
</evidence>
<evidence type="ECO:0000256" key="3">
    <source>
        <dbReference type="ARBA" id="ARBA00022448"/>
    </source>
</evidence>
<feature type="domain" description="ABC transporter" evidence="14">
    <location>
        <begin position="3"/>
        <end position="242"/>
    </location>
</feature>
<dbReference type="PANTHER" id="PTHR43297:SF13">
    <property type="entry name" value="NICKEL ABC TRANSPORTER, ATP-BINDING PROTEIN"/>
    <property type="match status" value="1"/>
</dbReference>
<evidence type="ECO:0000256" key="6">
    <source>
        <dbReference type="ARBA" id="ARBA00022840"/>
    </source>
</evidence>
<sequence>MIVDLDRLTVRIPLKGGHVVHAATDVSLSLEKGRLHAVVGESGCGKSTIAQAMTGLLPRTANVTGSVRYRGESIFGREHVLHGRHVALIPQSASTFLTPVRTLGSQLRETVEALGGRVKPEELLSRVELDPSALMLYPHQLSGGMAQRAAVAFALAGSPDVIIADEPTAALDPLLTIALLQLLRHLASSGAAVMLITHDIAALIDTEVADDLSVIYASRLVEQGKAAKLLAGGAQHLYTRDLIAALPRNGLKRMPGAPPTLTNLPEDYGYTKRLKQVGGR</sequence>
<dbReference type="PROSITE" id="PS50893">
    <property type="entry name" value="ABC_TRANSPORTER_2"/>
    <property type="match status" value="1"/>
</dbReference>
<keyword evidence="16" id="KW-1185">Reference proteome</keyword>
<evidence type="ECO:0000256" key="10">
    <source>
        <dbReference type="ARBA" id="ARBA00038669"/>
    </source>
</evidence>
<keyword evidence="7" id="KW-1278">Translocase</keyword>
<keyword evidence="3" id="KW-0813">Transport</keyword>
<dbReference type="InterPro" id="IPR050388">
    <property type="entry name" value="ABC_Ni/Peptide_Import"/>
</dbReference>
<evidence type="ECO:0000313" key="16">
    <source>
        <dbReference type="Proteomes" id="UP001597322"/>
    </source>
</evidence>
<comment type="similarity">
    <text evidence="2">Belongs to the ABC transporter superfamily.</text>
</comment>
<dbReference type="Pfam" id="PF00005">
    <property type="entry name" value="ABC_tran"/>
    <property type="match status" value="1"/>
</dbReference>
<dbReference type="EC" id="7.2.2.11" evidence="11"/>
<dbReference type="RefSeq" id="WP_377397439.1">
    <property type="nucleotide sequence ID" value="NZ_JBHUEQ010000006.1"/>
</dbReference>
<evidence type="ECO:0000256" key="11">
    <source>
        <dbReference type="ARBA" id="ARBA00039098"/>
    </source>
</evidence>
<dbReference type="EMBL" id="JBHUEQ010000006">
    <property type="protein sequence ID" value="MFD1744873.1"/>
    <property type="molecule type" value="Genomic_DNA"/>
</dbReference>
<evidence type="ECO:0000256" key="2">
    <source>
        <dbReference type="ARBA" id="ARBA00005417"/>
    </source>
</evidence>
<dbReference type="InterPro" id="IPR027417">
    <property type="entry name" value="P-loop_NTPase"/>
</dbReference>